<feature type="chain" id="PRO_5017406162" evidence="1">
    <location>
        <begin position="23"/>
        <end position="156"/>
    </location>
</feature>
<keyword evidence="3" id="KW-1185">Reference proteome</keyword>
<evidence type="ECO:0000313" key="3">
    <source>
        <dbReference type="Proteomes" id="UP000266273"/>
    </source>
</evidence>
<reference evidence="2 3" key="1">
    <citation type="submission" date="2018-08" db="EMBL/GenBank/DDBJ databases">
        <title>Genomic Encyclopedia of Archaeal and Bacterial Type Strains, Phase II (KMG-II): from individual species to whole genera.</title>
        <authorList>
            <person name="Goeker M."/>
        </authorList>
    </citation>
    <scope>NUCLEOTIDE SEQUENCE [LARGE SCALE GENOMIC DNA]</scope>
    <source>
        <strain evidence="2 3">DSM 5002</strain>
    </source>
</reference>
<protein>
    <submittedName>
        <fullName evidence="2">Uncharacterized protein</fullName>
    </submittedName>
</protein>
<dbReference type="AlphaFoldDB" id="A0A397PN80"/>
<evidence type="ECO:0000313" key="2">
    <source>
        <dbReference type="EMBL" id="RIA47494.1"/>
    </source>
</evidence>
<keyword evidence="1" id="KW-0732">Signal</keyword>
<comment type="caution">
    <text evidence="2">The sequence shown here is derived from an EMBL/GenBank/DDBJ whole genome shotgun (WGS) entry which is preliminary data.</text>
</comment>
<dbReference type="EMBL" id="QXDF01000002">
    <property type="protein sequence ID" value="RIA47494.1"/>
    <property type="molecule type" value="Genomic_DNA"/>
</dbReference>
<gene>
    <name evidence="2" type="ORF">BXY53_2048</name>
</gene>
<name>A0A397PN80_9HYPH</name>
<proteinExistence type="predicted"/>
<feature type="signal peptide" evidence="1">
    <location>
        <begin position="1"/>
        <end position="22"/>
    </location>
</feature>
<accession>A0A397PN80</accession>
<organism evidence="2 3">
    <name type="scientific">Dichotomicrobium thermohalophilum</name>
    <dbReference type="NCBI Taxonomy" id="933063"/>
    <lineage>
        <taxon>Bacteria</taxon>
        <taxon>Pseudomonadati</taxon>
        <taxon>Pseudomonadota</taxon>
        <taxon>Alphaproteobacteria</taxon>
        <taxon>Hyphomicrobiales</taxon>
        <taxon>Hyphomicrobiaceae</taxon>
        <taxon>Dichotomicrobium</taxon>
    </lineage>
</organism>
<evidence type="ECO:0000256" key="1">
    <source>
        <dbReference type="SAM" id="SignalP"/>
    </source>
</evidence>
<dbReference type="Proteomes" id="UP000266273">
    <property type="component" value="Unassembled WGS sequence"/>
</dbReference>
<dbReference type="RefSeq" id="WP_119061877.1">
    <property type="nucleotide sequence ID" value="NZ_QXDF01000002.1"/>
</dbReference>
<sequence>MKIVRIVAIAALAAGVSTAAQAGGYSFQSVGFNYGKGAYGDAGAHGDAKLKYGKDYGKTWSKTDAYSTTTKVHETNKDCNRCGKKNKNGEFEAWTTMAQSGSINRSGFETDYGHGSAQSHSSAVAGSGVGAFLGFKAGNFEPRGRHLDMNNVPSSQ</sequence>